<feature type="compositionally biased region" description="Polar residues" evidence="13">
    <location>
        <begin position="833"/>
        <end position="842"/>
    </location>
</feature>
<keyword evidence="11" id="KW-0624">Polysaccharide degradation</keyword>
<dbReference type="GO" id="GO:0008843">
    <property type="term" value="F:endochitinase activity"/>
    <property type="evidence" value="ECO:0007669"/>
    <property type="project" value="UniProtKB-EC"/>
</dbReference>
<evidence type="ECO:0000259" key="15">
    <source>
        <dbReference type="PROSITE" id="PS50940"/>
    </source>
</evidence>
<dbReference type="CDD" id="cd02872">
    <property type="entry name" value="GH18_chitolectin_chitotriosidase"/>
    <property type="match status" value="1"/>
</dbReference>
<accession>A0A0A1WZL0</accession>
<keyword evidence="5 14" id="KW-0732">Signal</keyword>
<evidence type="ECO:0000256" key="13">
    <source>
        <dbReference type="SAM" id="MobiDB-lite"/>
    </source>
</evidence>
<evidence type="ECO:0000256" key="11">
    <source>
        <dbReference type="ARBA" id="ARBA00023326"/>
    </source>
</evidence>
<feature type="compositionally biased region" description="Acidic residues" evidence="13">
    <location>
        <begin position="814"/>
        <end position="823"/>
    </location>
</feature>
<dbReference type="InterPro" id="IPR002557">
    <property type="entry name" value="Chitin-bd_dom"/>
</dbReference>
<dbReference type="FunFam" id="3.20.20.80:FF:000007">
    <property type="entry name" value="Acidic mammalian chitinase"/>
    <property type="match status" value="1"/>
</dbReference>
<feature type="compositionally biased region" description="Acidic residues" evidence="13">
    <location>
        <begin position="928"/>
        <end position="938"/>
    </location>
</feature>
<dbReference type="Pfam" id="PF00704">
    <property type="entry name" value="Glyco_hydro_18"/>
    <property type="match status" value="1"/>
</dbReference>
<evidence type="ECO:0000256" key="12">
    <source>
        <dbReference type="RuleBase" id="RU000489"/>
    </source>
</evidence>
<feature type="region of interest" description="Disordered" evidence="13">
    <location>
        <begin position="793"/>
        <end position="946"/>
    </location>
</feature>
<evidence type="ECO:0000256" key="14">
    <source>
        <dbReference type="SAM" id="SignalP"/>
    </source>
</evidence>
<dbReference type="PROSITE" id="PS51910">
    <property type="entry name" value="GH18_2"/>
    <property type="match status" value="1"/>
</dbReference>
<feature type="compositionally biased region" description="Low complexity" evidence="13">
    <location>
        <begin position="740"/>
        <end position="756"/>
    </location>
</feature>
<evidence type="ECO:0000259" key="16">
    <source>
        <dbReference type="PROSITE" id="PS51910"/>
    </source>
</evidence>
<feature type="signal peptide" evidence="14">
    <location>
        <begin position="1"/>
        <end position="27"/>
    </location>
</feature>
<evidence type="ECO:0000256" key="10">
    <source>
        <dbReference type="ARBA" id="ARBA00023295"/>
    </source>
</evidence>
<feature type="compositionally biased region" description="Basic and acidic residues" evidence="13">
    <location>
        <begin position="726"/>
        <end position="737"/>
    </location>
</feature>
<dbReference type="Gene3D" id="2.170.140.10">
    <property type="entry name" value="Chitin binding domain"/>
    <property type="match status" value="2"/>
</dbReference>
<dbReference type="InterPro" id="IPR017853">
    <property type="entry name" value="GH"/>
</dbReference>
<dbReference type="FunFam" id="2.170.140.10:FF:000005">
    <property type="entry name" value="Acidic mammalian chitinase"/>
    <property type="match status" value="1"/>
</dbReference>
<evidence type="ECO:0000256" key="8">
    <source>
        <dbReference type="ARBA" id="ARBA00023157"/>
    </source>
</evidence>
<name>A0A0A1WZL0_ZEUCU</name>
<reference evidence="17" key="2">
    <citation type="journal article" date="2015" name="Gigascience">
        <title>Reconstructing a comprehensive transcriptome assembly of a white-pupal translocated strain of the pest fruit fly Bactrocera cucurbitae.</title>
        <authorList>
            <person name="Sim S.B."/>
            <person name="Calla B."/>
            <person name="Hall B."/>
            <person name="DeRego T."/>
            <person name="Geib S.M."/>
        </authorList>
    </citation>
    <scope>NUCLEOTIDE SEQUENCE</scope>
</reference>
<evidence type="ECO:0000256" key="1">
    <source>
        <dbReference type="ARBA" id="ARBA00000822"/>
    </source>
</evidence>
<dbReference type="EMBL" id="GBXI01010020">
    <property type="protein sequence ID" value="JAD04272.1"/>
    <property type="molecule type" value="Transcribed_RNA"/>
</dbReference>
<feature type="compositionally biased region" description="Basic residues" evidence="13">
    <location>
        <begin position="1306"/>
        <end position="1318"/>
    </location>
</feature>
<dbReference type="EC" id="3.2.1.14" evidence="3"/>
<dbReference type="InterPro" id="IPR050314">
    <property type="entry name" value="Glycosyl_Hydrlase_18"/>
</dbReference>
<keyword evidence="6 12" id="KW-0378">Hydrolase</keyword>
<dbReference type="GO" id="GO:0006032">
    <property type="term" value="P:chitin catabolic process"/>
    <property type="evidence" value="ECO:0007669"/>
    <property type="project" value="UniProtKB-KW"/>
</dbReference>
<dbReference type="FunFam" id="3.10.50.10:FF:000004">
    <property type="entry name" value="Chitinase 5"/>
    <property type="match status" value="1"/>
</dbReference>
<feature type="compositionally biased region" description="Polar residues" evidence="13">
    <location>
        <begin position="1320"/>
        <end position="1342"/>
    </location>
</feature>
<dbReference type="Gene3D" id="3.20.20.80">
    <property type="entry name" value="Glycosidases"/>
    <property type="match status" value="1"/>
</dbReference>
<dbReference type="GO" id="GO:0005576">
    <property type="term" value="C:extracellular region"/>
    <property type="evidence" value="ECO:0007669"/>
    <property type="project" value="InterPro"/>
</dbReference>
<evidence type="ECO:0000256" key="6">
    <source>
        <dbReference type="ARBA" id="ARBA00022801"/>
    </source>
</evidence>
<feature type="region of interest" description="Disordered" evidence="13">
    <location>
        <begin position="610"/>
        <end position="640"/>
    </location>
</feature>
<feature type="region of interest" description="Disordered" evidence="13">
    <location>
        <begin position="412"/>
        <end position="501"/>
    </location>
</feature>
<evidence type="ECO:0000256" key="3">
    <source>
        <dbReference type="ARBA" id="ARBA00012729"/>
    </source>
</evidence>
<feature type="region of interest" description="Disordered" evidence="13">
    <location>
        <begin position="670"/>
        <end position="690"/>
    </location>
</feature>
<comment type="similarity">
    <text evidence="2">Belongs to the glycosyl hydrolase 18 family. Chitinase class II subfamily.</text>
</comment>
<dbReference type="GO" id="GO:0008061">
    <property type="term" value="F:chitin binding"/>
    <property type="evidence" value="ECO:0007669"/>
    <property type="project" value="UniProtKB-KW"/>
</dbReference>
<evidence type="ECO:0000256" key="4">
    <source>
        <dbReference type="ARBA" id="ARBA00022669"/>
    </source>
</evidence>
<dbReference type="SMART" id="SM00494">
    <property type="entry name" value="ChtBD2"/>
    <property type="match status" value="2"/>
</dbReference>
<gene>
    <name evidence="17" type="primary">CHIA_5</name>
    <name evidence="17" type="ORF">g.47969</name>
</gene>
<feature type="domain" description="Chitin-binding type-2" evidence="15">
    <location>
        <begin position="506"/>
        <end position="567"/>
    </location>
</feature>
<dbReference type="SMART" id="SM00636">
    <property type="entry name" value="Glyco_18"/>
    <property type="match status" value="1"/>
</dbReference>
<dbReference type="Pfam" id="PF01607">
    <property type="entry name" value="CBM_14"/>
    <property type="match status" value="2"/>
</dbReference>
<feature type="domain" description="GH18" evidence="16">
    <location>
        <begin position="29"/>
        <end position="406"/>
    </location>
</feature>
<feature type="compositionally biased region" description="Basic and acidic residues" evidence="13">
    <location>
        <begin position="866"/>
        <end position="879"/>
    </location>
</feature>
<keyword evidence="10 12" id="KW-0326">Glycosidase</keyword>
<dbReference type="SUPFAM" id="SSF54556">
    <property type="entry name" value="Chitinase insertion domain"/>
    <property type="match status" value="1"/>
</dbReference>
<keyword evidence="8" id="KW-1015">Disulfide bond</keyword>
<feature type="compositionally biased region" description="Low complexity" evidence="13">
    <location>
        <begin position="1268"/>
        <end position="1278"/>
    </location>
</feature>
<dbReference type="GO" id="GO:0000272">
    <property type="term" value="P:polysaccharide catabolic process"/>
    <property type="evidence" value="ECO:0007669"/>
    <property type="project" value="UniProtKB-KW"/>
</dbReference>
<feature type="compositionally biased region" description="Polar residues" evidence="13">
    <location>
        <begin position="880"/>
        <end position="896"/>
    </location>
</feature>
<reference evidence="17" key="1">
    <citation type="submission" date="2014-11" db="EMBL/GenBank/DDBJ databases">
        <authorList>
            <person name="Geib S."/>
        </authorList>
    </citation>
    <scope>NUCLEOTIDE SEQUENCE</scope>
</reference>
<comment type="catalytic activity">
    <reaction evidence="1">
        <text>Random endo-hydrolysis of N-acetyl-beta-D-glucosaminide (1-&gt;4)-beta-linkages in chitin and chitodextrins.</text>
        <dbReference type="EC" id="3.2.1.14"/>
    </reaction>
</comment>
<evidence type="ECO:0000256" key="7">
    <source>
        <dbReference type="ARBA" id="ARBA00023024"/>
    </source>
</evidence>
<dbReference type="InterPro" id="IPR011583">
    <property type="entry name" value="Chitinase_II/V-like_cat"/>
</dbReference>
<dbReference type="PANTHER" id="PTHR11177">
    <property type="entry name" value="CHITINASE"/>
    <property type="match status" value="1"/>
</dbReference>
<evidence type="ECO:0000256" key="9">
    <source>
        <dbReference type="ARBA" id="ARBA00023277"/>
    </source>
</evidence>
<feature type="domain" description="Chitin-binding type-2" evidence="15">
    <location>
        <begin position="1417"/>
        <end position="1476"/>
    </location>
</feature>
<feature type="region of interest" description="Disordered" evidence="13">
    <location>
        <begin position="1257"/>
        <end position="1381"/>
    </location>
</feature>
<evidence type="ECO:0000256" key="2">
    <source>
        <dbReference type="ARBA" id="ARBA00009121"/>
    </source>
</evidence>
<sequence>MLPLPRGAVWQTLFLICAVLFLNEVRSEGRVVCYYTNWSVYRPGTAKFNPQNINPYLCTHLVYAFGGFTKDNQMKPFDKYQDIEQGGYAKFTGLKTYNKQLKTMIAIGGWNEASSRFSPLMANPERRQQFIKNILKFLRQNHFDGIDLDWEYPAQREGGKPRDRDNYAQFVQEVRAEFERESQKTGRPRLLLTMAVPAGIENIEKGYDIPKLNKYLDWFNVLSYDFHSSHEPSANHHAPLYSLEEESEYNYDAELNIDYSIKYYLKAGADRDKLVLGIPTYGRSYTLINEESTEIGAPSEGPGEQGDATREKGYLAYYEICQNLKEDPEWTVVQPNPNAMGPYAYRRNQWVGYDDEAIVRKKAQYVVEQGLGGIMFWAIDNDDFRGTCTGKPYPLIEAAKDAMLEGLGLGINEVAKPNSPKKPSRSRSRENSSSKLNRFGGSSEGKGSASRTTLSSGRRRIQSTTTTTTQAPETTIRLTNPEGSSLYIGGRVTTPAPPTTPDPGTDFKCEEEGFFQHPRDCKKYYWCLDSGPSGLGIVGHQFTCPSGLYFNPAADSCDFARNVPCKTKKATTAAPISSTTTTTTTPRPTVSINRISAATSRTSFFRTTTTTTAAPEEYEDEEEEEVENAPAHTKDRDAEEDPQVIKELIELIRKVGGLEELEKHLHHKDDGTISIKGGSSEAGVATTPTPISKNLYDKVLSKPNTFNSFRNRFTSSSLFRKSGQTKTEESTNTKLESEESQSSEGASSSGYSKYSSVVRGNSRQGPQNEGLDKLTEFDGFLKEKKQYVTINRHRGAFRGQEDEDEVEERQTAEEVNENAEGEELSSSRKTTKRPTNTITPSYASIKRTRPTTLRTETDDEAEGSDEEVKTVKESEERRTYTSLNRNRGRFTTTESSAPAEEVVTNTNRYKYLERTRPTNRLQTSASSQDDDEEEQEDEQNVRTPTATTIVTATAQTRRPVVSVRRRKINSPNASSGIAYQTATTSLQTSQTSVAATTTTTTANADASTKSDELLIITTELPTTTTFNKQQFQRNRNKLVTPAVTAATTTDDLTAPTTTTTQQFTAAVAAITLSNANNQKSYLNTKYRAKLPAASLSTISASLATEIPNVNGAAEAAATTTTASNDIIQQANVNTNANTKQPSTVLRRKFQTRRLITTTTTSATDDSATEQPRTPNPLFKRRFSLAANPSVSATTILAPSTNTPADALTTTLFVDGFDAEDASDQVAKSSVHTNHFNQFVQNAEDNEAQIPQRALSSGIKASPLKSKPHTAVTTTTHAPPSEPRQPYVESITRRMGTVAATTEFTAAKRKSVGSKRRPQKYTPTTPQTSTESLPSRRGQSAKETVNRRRPNKFATGDTFERLNGNQAAPAKPATHVSTSKASSNRPVVDYDYYDDENERVVGNTEGQQLKVILHGRGIIECLDQGNFPHPLSCRKFISCAKFETGGVVGWEYTCPKGLSYDPVGGMCNWAAGLGCKE</sequence>
<keyword evidence="7" id="KW-0146">Chitin degradation</keyword>
<dbReference type="PANTHER" id="PTHR11177:SF399">
    <property type="entry name" value="CHITINASE 6, ISOFORM C"/>
    <property type="match status" value="1"/>
</dbReference>
<dbReference type="SUPFAM" id="SSF51445">
    <property type="entry name" value="(Trans)glycosidases"/>
    <property type="match status" value="1"/>
</dbReference>
<dbReference type="SUPFAM" id="SSF57625">
    <property type="entry name" value="Invertebrate chitin-binding proteins"/>
    <property type="match status" value="2"/>
</dbReference>
<evidence type="ECO:0000256" key="5">
    <source>
        <dbReference type="ARBA" id="ARBA00022729"/>
    </source>
</evidence>
<keyword evidence="4" id="KW-0147">Chitin-binding</keyword>
<proteinExistence type="inferred from homology"/>
<feature type="compositionally biased region" description="Polar residues" evidence="13">
    <location>
        <begin position="758"/>
        <end position="767"/>
    </location>
</feature>
<feature type="chain" id="PRO_5001994299" description="chitinase" evidence="14">
    <location>
        <begin position="28"/>
        <end position="1476"/>
    </location>
</feature>
<protein>
    <recommendedName>
        <fullName evidence="3">chitinase</fullName>
        <ecNumber evidence="3">3.2.1.14</ecNumber>
    </recommendedName>
</protein>
<dbReference type="InterPro" id="IPR029070">
    <property type="entry name" value="Chitinase_insertion_sf"/>
</dbReference>
<dbReference type="Gene3D" id="3.10.50.10">
    <property type="match status" value="1"/>
</dbReference>
<feature type="compositionally biased region" description="Low complexity" evidence="13">
    <location>
        <begin position="464"/>
        <end position="475"/>
    </location>
</feature>
<keyword evidence="9" id="KW-0119">Carbohydrate metabolism</keyword>
<dbReference type="PROSITE" id="PS50940">
    <property type="entry name" value="CHIT_BIND_II"/>
    <property type="match status" value="2"/>
</dbReference>
<feature type="region of interest" description="Disordered" evidence="13">
    <location>
        <begin position="719"/>
        <end position="772"/>
    </location>
</feature>
<dbReference type="InterPro" id="IPR001579">
    <property type="entry name" value="Glyco_hydro_18_chit_AS"/>
</dbReference>
<organism evidence="17">
    <name type="scientific">Zeugodacus cucurbitae</name>
    <name type="common">Melon fruit fly</name>
    <name type="synonym">Bactrocera cucurbitae</name>
    <dbReference type="NCBI Taxonomy" id="28588"/>
    <lineage>
        <taxon>Eukaryota</taxon>
        <taxon>Metazoa</taxon>
        <taxon>Ecdysozoa</taxon>
        <taxon>Arthropoda</taxon>
        <taxon>Hexapoda</taxon>
        <taxon>Insecta</taxon>
        <taxon>Pterygota</taxon>
        <taxon>Neoptera</taxon>
        <taxon>Endopterygota</taxon>
        <taxon>Diptera</taxon>
        <taxon>Brachycera</taxon>
        <taxon>Muscomorpha</taxon>
        <taxon>Tephritoidea</taxon>
        <taxon>Tephritidae</taxon>
        <taxon>Zeugodacus</taxon>
        <taxon>Zeugodacus</taxon>
    </lineage>
</organism>
<dbReference type="InterPro" id="IPR001223">
    <property type="entry name" value="Glyco_hydro18_cat"/>
</dbReference>
<dbReference type="PROSITE" id="PS01095">
    <property type="entry name" value="GH18_1"/>
    <property type="match status" value="1"/>
</dbReference>
<feature type="compositionally biased region" description="Polar residues" evidence="13">
    <location>
        <begin position="918"/>
        <end position="927"/>
    </location>
</feature>
<evidence type="ECO:0000313" key="17">
    <source>
        <dbReference type="EMBL" id="JAD04272.1"/>
    </source>
</evidence>
<feature type="compositionally biased region" description="Acidic residues" evidence="13">
    <location>
        <begin position="616"/>
        <end position="627"/>
    </location>
</feature>
<dbReference type="InterPro" id="IPR036508">
    <property type="entry name" value="Chitin-bd_dom_sf"/>
</dbReference>